<evidence type="ECO:0000256" key="8">
    <source>
        <dbReference type="PROSITE-ProRule" id="PRU00087"/>
    </source>
</evidence>
<name>A0A9X0A3G1_9CNID</name>
<dbReference type="PROSITE" id="PS00518">
    <property type="entry name" value="ZF_RING_1"/>
    <property type="match status" value="1"/>
</dbReference>
<keyword evidence="4 7" id="KW-0863">Zinc-finger</keyword>
<dbReference type="InterPro" id="IPR014756">
    <property type="entry name" value="Ig_E-set"/>
</dbReference>
<dbReference type="OrthoDB" id="5958390at2759"/>
<dbReference type="InterPro" id="IPR047153">
    <property type="entry name" value="TRIM45/56/19-like"/>
</dbReference>
<dbReference type="InterPro" id="IPR013083">
    <property type="entry name" value="Znf_RING/FYVE/PHD"/>
</dbReference>
<accession>A0A9X0A3G1</accession>
<keyword evidence="5" id="KW-0833">Ubl conjugation pathway</keyword>
<evidence type="ECO:0000259" key="10">
    <source>
        <dbReference type="PROSITE" id="PS50119"/>
    </source>
</evidence>
<keyword evidence="6" id="KW-0862">Zinc</keyword>
<protein>
    <recommendedName>
        <fullName evidence="13">Tripartite motif-containing 45-like</fullName>
    </recommendedName>
</protein>
<gene>
    <name evidence="11" type="ORF">OS493_010391</name>
</gene>
<dbReference type="InterPro" id="IPR003649">
    <property type="entry name" value="Bbox_C"/>
</dbReference>
<dbReference type="InterPro" id="IPR017868">
    <property type="entry name" value="Filamin/ABP280_repeat-like"/>
</dbReference>
<dbReference type="InterPro" id="IPR027370">
    <property type="entry name" value="Znf-RING_euk"/>
</dbReference>
<dbReference type="InterPro" id="IPR000315">
    <property type="entry name" value="Znf_B-box"/>
</dbReference>
<dbReference type="SUPFAM" id="SSF57845">
    <property type="entry name" value="B-box zinc-binding domain"/>
    <property type="match status" value="1"/>
</dbReference>
<dbReference type="SMART" id="SM00184">
    <property type="entry name" value="RING"/>
    <property type="match status" value="1"/>
</dbReference>
<evidence type="ECO:0000313" key="11">
    <source>
        <dbReference type="EMBL" id="KAJ7392737.1"/>
    </source>
</evidence>
<dbReference type="Pfam" id="PF13445">
    <property type="entry name" value="zf-RING_UBOX"/>
    <property type="match status" value="1"/>
</dbReference>
<organism evidence="11 12">
    <name type="scientific">Desmophyllum pertusum</name>
    <dbReference type="NCBI Taxonomy" id="174260"/>
    <lineage>
        <taxon>Eukaryota</taxon>
        <taxon>Metazoa</taxon>
        <taxon>Cnidaria</taxon>
        <taxon>Anthozoa</taxon>
        <taxon>Hexacorallia</taxon>
        <taxon>Scleractinia</taxon>
        <taxon>Caryophylliina</taxon>
        <taxon>Caryophylliidae</taxon>
        <taxon>Desmophyllum</taxon>
    </lineage>
</organism>
<feature type="domain" description="RING-type" evidence="9">
    <location>
        <begin position="17"/>
        <end position="60"/>
    </location>
</feature>
<dbReference type="InterPro" id="IPR017907">
    <property type="entry name" value="Znf_RING_CS"/>
</dbReference>
<dbReference type="Pfam" id="PF00643">
    <property type="entry name" value="zf-B_box"/>
    <property type="match status" value="1"/>
</dbReference>
<feature type="domain" description="B box-type" evidence="10">
    <location>
        <begin position="153"/>
        <end position="189"/>
    </location>
</feature>
<dbReference type="InterPro" id="IPR001298">
    <property type="entry name" value="Filamin/ABP280_rpt"/>
</dbReference>
<reference evidence="11" key="1">
    <citation type="submission" date="2023-01" db="EMBL/GenBank/DDBJ databases">
        <title>Genome assembly of the deep-sea coral Lophelia pertusa.</title>
        <authorList>
            <person name="Herrera S."/>
            <person name="Cordes E."/>
        </authorList>
    </citation>
    <scope>NUCLEOTIDE SEQUENCE</scope>
    <source>
        <strain evidence="11">USNM1676648</strain>
        <tissue evidence="11">Polyp</tissue>
    </source>
</reference>
<evidence type="ECO:0000256" key="4">
    <source>
        <dbReference type="ARBA" id="ARBA00022771"/>
    </source>
</evidence>
<dbReference type="Gene3D" id="3.30.160.60">
    <property type="entry name" value="Classic Zinc Finger"/>
    <property type="match status" value="1"/>
</dbReference>
<proteinExistence type="inferred from homology"/>
<keyword evidence="3" id="KW-0677">Repeat</keyword>
<dbReference type="InterPro" id="IPR001841">
    <property type="entry name" value="Znf_RING"/>
</dbReference>
<dbReference type="SMART" id="SM00557">
    <property type="entry name" value="IG_FLMN"/>
    <property type="match status" value="1"/>
</dbReference>
<dbReference type="PROSITE" id="PS50194">
    <property type="entry name" value="FILAMIN_REPEAT"/>
    <property type="match status" value="1"/>
</dbReference>
<dbReference type="AlphaFoldDB" id="A0A9X0A3G1"/>
<dbReference type="PANTHER" id="PTHR25462:SF296">
    <property type="entry name" value="MEIOTIC P26, ISOFORM F"/>
    <property type="match status" value="1"/>
</dbReference>
<evidence type="ECO:0000313" key="12">
    <source>
        <dbReference type="Proteomes" id="UP001163046"/>
    </source>
</evidence>
<dbReference type="InterPro" id="IPR013783">
    <property type="entry name" value="Ig-like_fold"/>
</dbReference>
<keyword evidence="12" id="KW-1185">Reference proteome</keyword>
<dbReference type="SMART" id="SM00502">
    <property type="entry name" value="BBC"/>
    <property type="match status" value="1"/>
</dbReference>
<dbReference type="SMART" id="SM00336">
    <property type="entry name" value="BBOX"/>
    <property type="match status" value="2"/>
</dbReference>
<evidence type="ECO:0008006" key="13">
    <source>
        <dbReference type="Google" id="ProtNLM"/>
    </source>
</evidence>
<dbReference type="Gene3D" id="3.30.40.10">
    <property type="entry name" value="Zinc/RING finger domain, C3HC4 (zinc finger)"/>
    <property type="match status" value="1"/>
</dbReference>
<comment type="caution">
    <text evidence="11">The sequence shown here is derived from an EMBL/GenBank/DDBJ whole genome shotgun (WGS) entry which is preliminary data.</text>
</comment>
<dbReference type="Pfam" id="PF00630">
    <property type="entry name" value="Filamin"/>
    <property type="match status" value="1"/>
</dbReference>
<evidence type="ECO:0000259" key="9">
    <source>
        <dbReference type="PROSITE" id="PS50089"/>
    </source>
</evidence>
<evidence type="ECO:0000256" key="7">
    <source>
        <dbReference type="PROSITE-ProRule" id="PRU00024"/>
    </source>
</evidence>
<dbReference type="PROSITE" id="PS50119">
    <property type="entry name" value="ZF_BBOX"/>
    <property type="match status" value="1"/>
</dbReference>
<feature type="repeat" description="Filamin" evidence="8">
    <location>
        <begin position="351"/>
        <end position="455"/>
    </location>
</feature>
<dbReference type="PROSITE" id="PS50089">
    <property type="entry name" value="ZF_RING_2"/>
    <property type="match status" value="1"/>
</dbReference>
<dbReference type="Proteomes" id="UP001163046">
    <property type="component" value="Unassembled WGS sequence"/>
</dbReference>
<dbReference type="SUPFAM" id="SSF57850">
    <property type="entry name" value="RING/U-box"/>
    <property type="match status" value="1"/>
</dbReference>
<dbReference type="Gene3D" id="2.60.40.10">
    <property type="entry name" value="Immunoglobulins"/>
    <property type="match status" value="1"/>
</dbReference>
<dbReference type="GO" id="GO:0008270">
    <property type="term" value="F:zinc ion binding"/>
    <property type="evidence" value="ECO:0007669"/>
    <property type="project" value="UniProtKB-KW"/>
</dbReference>
<evidence type="ECO:0000256" key="1">
    <source>
        <dbReference type="ARBA" id="ARBA00008518"/>
    </source>
</evidence>
<sequence>MAKSFILADNLAKELECAVCLEQYKEPKVLPCLHSFCKTCLAGLLNKQGKVWRINCPACRISVEIPQGKVDSLPANFFLNNLQSMIALHGDSDRSNLECDNCDSGDPPVNRCTTCCHFLCNFCTAGHKRGRNTKTHRLLSLEEAKEEGPIAVARPTFCKEHEGEMLKLFCETCDEAICRDCTIVKHRCFFEGQGKCVEILSETKTKASTLKEALDGVSEMKRNVQSHAEQTVQEVINCFQELTTHLNTRREELIHDIEVIKKSELKSLEIQQEELETALGSVKSSVEFTERALENGSEVEILNMRKQMSCRLQELNSAEWKLEPCADDAMKFKADKQLKQEVATFGVITNAATHAGASTVTMGHGSEGVMYNTLCGQSVEFTIIAKEQNGRKRADGGDIFEVEICTEAAEIVFNDSSKDCGNGTYNFCFTPYCRNMQYKLSVKLNGCHVNGSPFTWFNEIWKLCSEVHNEHDKTEHSGYIQLTTDWHDSKILLF</sequence>
<dbReference type="SUPFAM" id="SSF81296">
    <property type="entry name" value="E set domains"/>
    <property type="match status" value="1"/>
</dbReference>
<dbReference type="EMBL" id="MU825400">
    <property type="protein sequence ID" value="KAJ7392737.1"/>
    <property type="molecule type" value="Genomic_DNA"/>
</dbReference>
<evidence type="ECO:0000256" key="3">
    <source>
        <dbReference type="ARBA" id="ARBA00022737"/>
    </source>
</evidence>
<evidence type="ECO:0000256" key="6">
    <source>
        <dbReference type="ARBA" id="ARBA00022833"/>
    </source>
</evidence>
<comment type="similarity">
    <text evidence="1">Belongs to the TRIM/RBCC family.</text>
</comment>
<dbReference type="PANTHER" id="PTHR25462">
    <property type="entry name" value="BONUS, ISOFORM C-RELATED"/>
    <property type="match status" value="1"/>
</dbReference>
<evidence type="ECO:0000256" key="5">
    <source>
        <dbReference type="ARBA" id="ARBA00022786"/>
    </source>
</evidence>
<keyword evidence="2" id="KW-0479">Metal-binding</keyword>
<evidence type="ECO:0000256" key="2">
    <source>
        <dbReference type="ARBA" id="ARBA00022723"/>
    </source>
</evidence>